<reference evidence="1 2" key="1">
    <citation type="submission" date="2016-05" db="EMBL/GenBank/DDBJ databases">
        <title>Genome sequencing reveals origins of a unique bacterial endosymbiosis in the earliest lineages of terrestrial Fungi.</title>
        <authorList>
            <consortium name="DOE Joint Genome Institute"/>
            <person name="Uehling J."/>
            <person name="Gryganskyi A."/>
            <person name="Hameed K."/>
            <person name="Tschaplinski T."/>
            <person name="Misztal P."/>
            <person name="Wu S."/>
            <person name="Desiro A."/>
            <person name="Vande Pol N."/>
            <person name="Du Z.-Y."/>
            <person name="Zienkiewicz A."/>
            <person name="Zienkiewicz K."/>
            <person name="Morin E."/>
            <person name="Tisserant E."/>
            <person name="Splivallo R."/>
            <person name="Hainaut M."/>
            <person name="Henrissat B."/>
            <person name="Ohm R."/>
            <person name="Kuo A."/>
            <person name="Yan J."/>
            <person name="Lipzen A."/>
            <person name="Nolan M."/>
            <person name="Labutti K."/>
            <person name="Barry K."/>
            <person name="Goldstein A."/>
            <person name="Labbe J."/>
            <person name="Schadt C."/>
            <person name="Tuskan G."/>
            <person name="Grigoriev I."/>
            <person name="Martin F."/>
            <person name="Vilgalys R."/>
            <person name="Bonito G."/>
        </authorList>
    </citation>
    <scope>NUCLEOTIDE SEQUENCE [LARGE SCALE GENOMIC DNA]</scope>
    <source>
        <strain evidence="1 2">AG-77</strain>
    </source>
</reference>
<dbReference type="Proteomes" id="UP000078512">
    <property type="component" value="Unassembled WGS sequence"/>
</dbReference>
<accession>A0A197JWB5</accession>
<evidence type="ECO:0000313" key="2">
    <source>
        <dbReference type="Proteomes" id="UP000078512"/>
    </source>
</evidence>
<evidence type="ECO:0000313" key="1">
    <source>
        <dbReference type="EMBL" id="OAQ29258.1"/>
    </source>
</evidence>
<gene>
    <name evidence="1" type="ORF">K457DRAFT_125989</name>
</gene>
<protein>
    <submittedName>
        <fullName evidence="1">Uncharacterized protein</fullName>
    </submittedName>
</protein>
<name>A0A197JWB5_9FUNG</name>
<proteinExistence type="predicted"/>
<dbReference type="AlphaFoldDB" id="A0A197JWB5"/>
<keyword evidence="2" id="KW-1185">Reference proteome</keyword>
<organism evidence="1 2">
    <name type="scientific">Linnemannia elongata AG-77</name>
    <dbReference type="NCBI Taxonomy" id="1314771"/>
    <lineage>
        <taxon>Eukaryota</taxon>
        <taxon>Fungi</taxon>
        <taxon>Fungi incertae sedis</taxon>
        <taxon>Mucoromycota</taxon>
        <taxon>Mortierellomycotina</taxon>
        <taxon>Mortierellomycetes</taxon>
        <taxon>Mortierellales</taxon>
        <taxon>Mortierellaceae</taxon>
        <taxon>Linnemannia</taxon>
    </lineage>
</organism>
<sequence>MGVAAVMFTSRYLRITKPYIILTHSVAVLALFNREIKGKFPLAIPTVACYGPGKDDWAIVIPDYDPGYAFKSPKVRLPYNRIMLITRVVYFITVSTLEAHLPMKADEPIQKFLLSVIRDTMKVLNRNGILALLDRAKAEMKQFHVTQTQHLHTAGHGLNKSEIQQSITNTHMKAIGHPDSQERADQWNDLIESRTIPCPNALAYGTGVHRSWFLSCKKACNLVHAAVNYKGR</sequence>
<dbReference type="EMBL" id="KV442042">
    <property type="protein sequence ID" value="OAQ29258.1"/>
    <property type="molecule type" value="Genomic_DNA"/>
</dbReference>